<feature type="transmembrane region" description="Helical" evidence="1">
    <location>
        <begin position="178"/>
        <end position="195"/>
    </location>
</feature>
<keyword evidence="1" id="KW-0812">Transmembrane</keyword>
<dbReference type="AlphaFoldDB" id="A0A249MXY7"/>
<keyword evidence="1" id="KW-1133">Transmembrane helix</keyword>
<evidence type="ECO:0000256" key="1">
    <source>
        <dbReference type="SAM" id="Phobius"/>
    </source>
</evidence>
<organism evidence="2 3">
    <name type="scientific">Sphingobium xenophagum</name>
    <dbReference type="NCBI Taxonomy" id="121428"/>
    <lineage>
        <taxon>Bacteria</taxon>
        <taxon>Pseudomonadati</taxon>
        <taxon>Pseudomonadota</taxon>
        <taxon>Alphaproteobacteria</taxon>
        <taxon>Sphingomonadales</taxon>
        <taxon>Sphingomonadaceae</taxon>
        <taxon>Sphingobium</taxon>
    </lineage>
</organism>
<dbReference type="RefSeq" id="WP_017181627.1">
    <property type="nucleotide sequence ID" value="NZ_CP022746.1"/>
</dbReference>
<feature type="transmembrane region" description="Helical" evidence="1">
    <location>
        <begin position="69"/>
        <end position="89"/>
    </location>
</feature>
<feature type="transmembrane region" description="Helical" evidence="1">
    <location>
        <begin position="35"/>
        <end position="57"/>
    </location>
</feature>
<keyword evidence="1" id="KW-0472">Membrane</keyword>
<dbReference type="KEGG" id="shyd:CJD35_17340"/>
<dbReference type="EMBL" id="CP022746">
    <property type="protein sequence ID" value="ASY46240.1"/>
    <property type="molecule type" value="Genomic_DNA"/>
</dbReference>
<feature type="transmembrane region" description="Helical" evidence="1">
    <location>
        <begin position="144"/>
        <end position="166"/>
    </location>
</feature>
<evidence type="ECO:0000313" key="3">
    <source>
        <dbReference type="Proteomes" id="UP000217141"/>
    </source>
</evidence>
<sequence>MSQADTLAPLINPQGARAILDPTPLVRSGRNWTAWFGPLISFAILAVVFVQIGSFDFHKLVAMLPRTPLFWLLFAVTYSLTPVCDWVIFNRLWSIPAGGLSALFRKRISNELLLGYLGDVYFYAWARRHVTMAGSPFGAVKDSAILSGVMGNIVTLAMLLFTLPLLSSLRLAMDGRALGISLTILVATSFGPILFSRKVFSLPWPERRMVAGVHLARIVANVLLYATLWHLLLPDVALSWWFMLSTLRLVLSRLPMVPNKDVLFAGVAVFLVGRELEIAQVLAVIASLLLAAHLLVGLILGVSGLVKQRRQA</sequence>
<protein>
    <recommendedName>
        <fullName evidence="4">Flippase-like domain-containing protein</fullName>
    </recommendedName>
</protein>
<feature type="transmembrane region" description="Helical" evidence="1">
    <location>
        <begin position="278"/>
        <end position="306"/>
    </location>
</feature>
<proteinExistence type="predicted"/>
<feature type="transmembrane region" description="Helical" evidence="1">
    <location>
        <begin position="215"/>
        <end position="233"/>
    </location>
</feature>
<name>A0A249MXY7_SPHXE</name>
<dbReference type="Proteomes" id="UP000217141">
    <property type="component" value="Chromosome II"/>
</dbReference>
<accession>A0A249MXY7</accession>
<gene>
    <name evidence="2" type="ORF">CJD35_17340</name>
</gene>
<reference evidence="2 3" key="1">
    <citation type="submission" date="2017-08" db="EMBL/GenBank/DDBJ databases">
        <title>Whole Genome Sequence of Sphingobium hydrophobicum C1: Insights into Adaption to the Electronic-waste Contaminated Sediment.</title>
        <authorList>
            <person name="Song D."/>
            <person name="Chen X."/>
            <person name="Xu M."/>
        </authorList>
    </citation>
    <scope>NUCLEOTIDE SEQUENCE [LARGE SCALE GENOMIC DNA]</scope>
    <source>
        <strain evidence="2 3">C1</strain>
    </source>
</reference>
<evidence type="ECO:0000313" key="2">
    <source>
        <dbReference type="EMBL" id="ASY46240.1"/>
    </source>
</evidence>
<evidence type="ECO:0008006" key="4">
    <source>
        <dbReference type="Google" id="ProtNLM"/>
    </source>
</evidence>